<dbReference type="Proteomes" id="UP001246244">
    <property type="component" value="Unassembled WGS sequence"/>
</dbReference>
<reference evidence="3" key="1">
    <citation type="submission" date="2023-07" db="EMBL/GenBank/DDBJ databases">
        <title>Whole-genome sequencing of a new Methanosarcina sp. Z-7115.</title>
        <authorList>
            <person name="Zhilina T.N."/>
            <person name="Merkel A.Y."/>
        </authorList>
    </citation>
    <scope>NUCLEOTIDE SEQUENCE [LARGE SCALE GENOMIC DNA]</scope>
    <source>
        <strain evidence="3">Z-7115</strain>
    </source>
</reference>
<sequence>MSDTITSTSNISDSSENLASDSVSINSDETITTEDEIEGFHIVKSILRENIDLKRIVIRDKKSYCGILLDNNNRKPICRMYFNTKQKYIGLFTEDKNEEKVPIEDLNCIYSYADKLKSTVGNYENEKQQIEGTN</sequence>
<gene>
    <name evidence="2" type="ORF">RG963_05395</name>
</gene>
<evidence type="ECO:0000313" key="3">
    <source>
        <dbReference type="Proteomes" id="UP001246244"/>
    </source>
</evidence>
<evidence type="ECO:0000313" key="2">
    <source>
        <dbReference type="EMBL" id="MDR7665226.1"/>
    </source>
</evidence>
<feature type="region of interest" description="Disordered" evidence="1">
    <location>
        <begin position="1"/>
        <end position="23"/>
    </location>
</feature>
<organism evidence="2 3">
    <name type="scientific">Methanosarcina baikalica</name>
    <dbReference type="NCBI Taxonomy" id="3073890"/>
    <lineage>
        <taxon>Archaea</taxon>
        <taxon>Methanobacteriati</taxon>
        <taxon>Methanobacteriota</taxon>
        <taxon>Stenosarchaea group</taxon>
        <taxon>Methanomicrobia</taxon>
        <taxon>Methanosarcinales</taxon>
        <taxon>Methanosarcinaceae</taxon>
        <taxon>Methanosarcina</taxon>
    </lineage>
</organism>
<dbReference type="RefSeq" id="WP_310575252.1">
    <property type="nucleotide sequence ID" value="NZ_JAVKPK010000015.1"/>
</dbReference>
<feature type="compositionally biased region" description="Low complexity" evidence="1">
    <location>
        <begin position="1"/>
        <end position="15"/>
    </location>
</feature>
<protein>
    <submittedName>
        <fullName evidence="2">Uncharacterized protein</fullName>
    </submittedName>
</protein>
<comment type="caution">
    <text evidence="2">The sequence shown here is derived from an EMBL/GenBank/DDBJ whole genome shotgun (WGS) entry which is preliminary data.</text>
</comment>
<keyword evidence="3" id="KW-1185">Reference proteome</keyword>
<accession>A0ABU2CZQ9</accession>
<dbReference type="EMBL" id="JAVKPK010000015">
    <property type="protein sequence ID" value="MDR7665226.1"/>
    <property type="molecule type" value="Genomic_DNA"/>
</dbReference>
<proteinExistence type="predicted"/>
<evidence type="ECO:0000256" key="1">
    <source>
        <dbReference type="SAM" id="MobiDB-lite"/>
    </source>
</evidence>
<name>A0ABU2CZQ9_9EURY</name>